<gene>
    <name evidence="1" type="ORF">LA66_13880</name>
</gene>
<name>A0A0B1Q564_9HYPH</name>
<protein>
    <submittedName>
        <fullName evidence="1">Uncharacterized protein</fullName>
    </submittedName>
</protein>
<accession>A0A0B1Q564</accession>
<dbReference type="AlphaFoldDB" id="A0A0B1Q564"/>
<evidence type="ECO:0000313" key="1">
    <source>
        <dbReference type="EMBL" id="KHJ54521.1"/>
    </source>
</evidence>
<proteinExistence type="predicted"/>
<dbReference type="Proteomes" id="UP000030826">
    <property type="component" value="Unassembled WGS sequence"/>
</dbReference>
<evidence type="ECO:0000313" key="2">
    <source>
        <dbReference type="Proteomes" id="UP000030826"/>
    </source>
</evidence>
<sequence>MSANDSRRGLLKLMLRNPALRKNLRSRSLIDEGLAGLCEAFDEASEALDRFVLHHDADPALIIEYRALCAEIEADVIRRCLAD</sequence>
<organism evidence="1 2">
    <name type="scientific">Aureimonas altamirensis</name>
    <dbReference type="NCBI Taxonomy" id="370622"/>
    <lineage>
        <taxon>Bacteria</taxon>
        <taxon>Pseudomonadati</taxon>
        <taxon>Pseudomonadota</taxon>
        <taxon>Alphaproteobacteria</taxon>
        <taxon>Hyphomicrobiales</taxon>
        <taxon>Aurantimonadaceae</taxon>
        <taxon>Aureimonas</taxon>
    </lineage>
</organism>
<comment type="caution">
    <text evidence="1">The sequence shown here is derived from an EMBL/GenBank/DDBJ whole genome shotgun (WGS) entry which is preliminary data.</text>
</comment>
<reference evidence="1 2" key="1">
    <citation type="submission" date="2014-09" db="EMBL/GenBank/DDBJ databases">
        <title>Isolation and characterization of Aurantimonas altamirensis ON-56566 from clinical sample following a dog bite.</title>
        <authorList>
            <person name="Eshaghi A."/>
            <person name="Li A."/>
            <person name="Shahinas D."/>
            <person name="Bahn P."/>
            <person name="Kus J.V."/>
            <person name="Patel S.N."/>
        </authorList>
    </citation>
    <scope>NUCLEOTIDE SEQUENCE [LARGE SCALE GENOMIC DNA]</scope>
    <source>
        <strain evidence="1 2">ON-56566</strain>
    </source>
</reference>
<dbReference type="OrthoDB" id="8420657at2"/>
<dbReference type="EMBL" id="JRFJ01000003">
    <property type="protein sequence ID" value="KHJ54521.1"/>
    <property type="molecule type" value="Genomic_DNA"/>
</dbReference>
<dbReference type="STRING" id="370622.LA66_13880"/>
<dbReference type="RefSeq" id="WP_039194136.1">
    <property type="nucleotide sequence ID" value="NZ_JRFJ01000003.1"/>
</dbReference>